<evidence type="ECO:0000313" key="2">
    <source>
        <dbReference type="Proteomes" id="UP001186974"/>
    </source>
</evidence>
<accession>A0ACC3CZQ1</accession>
<comment type="caution">
    <text evidence="1">The sequence shown here is derived from an EMBL/GenBank/DDBJ whole genome shotgun (WGS) entry which is preliminary data.</text>
</comment>
<proteinExistence type="predicted"/>
<name>A0ACC3CZQ1_9PEZI</name>
<gene>
    <name evidence="1" type="ORF">LTS18_010482</name>
</gene>
<protein>
    <submittedName>
        <fullName evidence="1">Uncharacterized protein</fullName>
    </submittedName>
</protein>
<dbReference type="Proteomes" id="UP001186974">
    <property type="component" value="Unassembled WGS sequence"/>
</dbReference>
<organism evidence="1 2">
    <name type="scientific">Coniosporium uncinatum</name>
    <dbReference type="NCBI Taxonomy" id="93489"/>
    <lineage>
        <taxon>Eukaryota</taxon>
        <taxon>Fungi</taxon>
        <taxon>Dikarya</taxon>
        <taxon>Ascomycota</taxon>
        <taxon>Pezizomycotina</taxon>
        <taxon>Dothideomycetes</taxon>
        <taxon>Dothideomycetes incertae sedis</taxon>
        <taxon>Coniosporium</taxon>
    </lineage>
</organism>
<feature type="non-terminal residue" evidence="1">
    <location>
        <position position="1"/>
    </location>
</feature>
<dbReference type="EMBL" id="JAWDJW010009270">
    <property type="protein sequence ID" value="KAK3059592.1"/>
    <property type="molecule type" value="Genomic_DNA"/>
</dbReference>
<evidence type="ECO:0000313" key="1">
    <source>
        <dbReference type="EMBL" id="KAK3059592.1"/>
    </source>
</evidence>
<sequence>PPAPASTIAHPDFAILDLVTDNITAAVQGLDNTTYLRGWNQHDYFYFVNVSAGGLTLDYLMHLDNTNSQFSYWEQQVAIALRTGYPYYLREMASAGPIGLPNITDTFGASLWTLNFFLYAATLNISMVGIHMTDNSWAAPWQPTQKYGLDPHVRPSYYAFAAMAQIIGNGNGTTQIQTLISPGALPAEYNGYVREYAVYGHGNLTGLVLINSRLANASDTDKSGLVFNINLPDYRDQTLYLSYLTADGGDSLSGTLWNNISFETNGDGTPTGFNYNPETVQVSSNGTASITVRDSQAVVANFGWVLGANQVLLANGTAASNSKTSSASSSSSGVIVATISGVATTIGAVASSTGGPDQPRGASNHVDMGDVLFTVGIGFASFIAGGVLLQAL</sequence>
<keyword evidence="2" id="KW-1185">Reference proteome</keyword>
<reference evidence="1" key="1">
    <citation type="submission" date="2024-09" db="EMBL/GenBank/DDBJ databases">
        <title>Black Yeasts Isolated from many extreme environments.</title>
        <authorList>
            <person name="Coleine C."/>
            <person name="Stajich J.E."/>
            <person name="Selbmann L."/>
        </authorList>
    </citation>
    <scope>NUCLEOTIDE SEQUENCE</scope>
    <source>
        <strain evidence="1">CCFEE 5737</strain>
    </source>
</reference>